<feature type="transmembrane region" description="Helical" evidence="1">
    <location>
        <begin position="38"/>
        <end position="63"/>
    </location>
</feature>
<dbReference type="AlphaFoldDB" id="A0A2W4VWI6"/>
<accession>A0A2W4VWI6</accession>
<keyword evidence="1" id="KW-0812">Transmembrane</keyword>
<reference evidence="2 3" key="2">
    <citation type="submission" date="2018-06" db="EMBL/GenBank/DDBJ databases">
        <title>Metagenomic assembly of (sub)arctic Cyanobacteria and their associated microbiome from non-axenic cultures.</title>
        <authorList>
            <person name="Baurain D."/>
        </authorList>
    </citation>
    <scope>NUCLEOTIDE SEQUENCE [LARGE SCALE GENOMIC DNA]</scope>
    <source>
        <strain evidence="2">ULC066bin1</strain>
    </source>
</reference>
<reference evidence="2 3" key="1">
    <citation type="submission" date="2018-04" db="EMBL/GenBank/DDBJ databases">
        <authorList>
            <person name="Go L.Y."/>
            <person name="Mitchell J.A."/>
        </authorList>
    </citation>
    <scope>NUCLEOTIDE SEQUENCE [LARGE SCALE GENOMIC DNA]</scope>
    <source>
        <strain evidence="2">ULC066bin1</strain>
    </source>
</reference>
<evidence type="ECO:0000313" key="3">
    <source>
        <dbReference type="Proteomes" id="UP000249467"/>
    </source>
</evidence>
<gene>
    <name evidence="2" type="ORF">DCF19_19650</name>
</gene>
<dbReference type="EMBL" id="QBML01000033">
    <property type="protein sequence ID" value="PZO37214.1"/>
    <property type="molecule type" value="Genomic_DNA"/>
</dbReference>
<feature type="transmembrane region" description="Helical" evidence="1">
    <location>
        <begin position="12"/>
        <end position="32"/>
    </location>
</feature>
<evidence type="ECO:0000256" key="1">
    <source>
        <dbReference type="SAM" id="Phobius"/>
    </source>
</evidence>
<protein>
    <submittedName>
        <fullName evidence="2">Uncharacterized protein</fullName>
    </submittedName>
</protein>
<keyword evidence="1" id="KW-0472">Membrane</keyword>
<evidence type="ECO:0000313" key="2">
    <source>
        <dbReference type="EMBL" id="PZO37214.1"/>
    </source>
</evidence>
<proteinExistence type="predicted"/>
<name>A0A2W4VWI6_9CYAN</name>
<organism evidence="2 3">
    <name type="scientific">Pseudanabaena frigida</name>
    <dbReference type="NCBI Taxonomy" id="945775"/>
    <lineage>
        <taxon>Bacteria</taxon>
        <taxon>Bacillati</taxon>
        <taxon>Cyanobacteriota</taxon>
        <taxon>Cyanophyceae</taxon>
        <taxon>Pseudanabaenales</taxon>
        <taxon>Pseudanabaenaceae</taxon>
        <taxon>Pseudanabaena</taxon>
    </lineage>
</organism>
<keyword evidence="1" id="KW-1133">Transmembrane helix</keyword>
<sequence length="64" mass="7292">MELKSAKPKSRLRYLRLLFFIPAIAALGMIAYCIWQIFPWFVAMAIAGSIASYSILQIIPLFVK</sequence>
<comment type="caution">
    <text evidence="2">The sequence shown here is derived from an EMBL/GenBank/DDBJ whole genome shotgun (WGS) entry which is preliminary data.</text>
</comment>
<dbReference type="Proteomes" id="UP000249467">
    <property type="component" value="Unassembled WGS sequence"/>
</dbReference>